<gene>
    <name evidence="2" type="ORF">PVAP13_1KG479905</name>
</gene>
<keyword evidence="3" id="KW-1185">Reference proteome</keyword>
<dbReference type="AlphaFoldDB" id="A0A8T0XHZ4"/>
<reference evidence="2 3" key="1">
    <citation type="submission" date="2020-05" db="EMBL/GenBank/DDBJ databases">
        <title>WGS assembly of Panicum virgatum.</title>
        <authorList>
            <person name="Lovell J.T."/>
            <person name="Jenkins J."/>
            <person name="Shu S."/>
            <person name="Juenger T.E."/>
            <person name="Schmutz J."/>
        </authorList>
    </citation>
    <scope>NUCLEOTIDE SEQUENCE [LARGE SCALE GENOMIC DNA]</scope>
    <source>
        <strain evidence="3">cv. AP13</strain>
    </source>
</reference>
<keyword evidence="1" id="KW-0472">Membrane</keyword>
<dbReference type="Proteomes" id="UP000823388">
    <property type="component" value="Chromosome 1K"/>
</dbReference>
<dbReference type="EMBL" id="CM029037">
    <property type="protein sequence ID" value="KAG2661071.1"/>
    <property type="molecule type" value="Genomic_DNA"/>
</dbReference>
<proteinExistence type="predicted"/>
<keyword evidence="1" id="KW-1133">Transmembrane helix</keyword>
<comment type="caution">
    <text evidence="2">The sequence shown here is derived from an EMBL/GenBank/DDBJ whole genome shotgun (WGS) entry which is preliminary data.</text>
</comment>
<sequence length="56" mass="6311">MYLLPMMSGPCFFTELCPFLLLMLCGVMICSCLFGQLLVDPIRFMDFCTSCTNSVL</sequence>
<evidence type="ECO:0000256" key="1">
    <source>
        <dbReference type="SAM" id="Phobius"/>
    </source>
</evidence>
<feature type="transmembrane region" description="Helical" evidence="1">
    <location>
        <begin position="20"/>
        <end position="39"/>
    </location>
</feature>
<evidence type="ECO:0000313" key="3">
    <source>
        <dbReference type="Proteomes" id="UP000823388"/>
    </source>
</evidence>
<accession>A0A8T0XHZ4</accession>
<evidence type="ECO:0000313" key="2">
    <source>
        <dbReference type="EMBL" id="KAG2661071.1"/>
    </source>
</evidence>
<protein>
    <submittedName>
        <fullName evidence="2">Uncharacterized protein</fullName>
    </submittedName>
</protein>
<keyword evidence="1" id="KW-0812">Transmembrane</keyword>
<organism evidence="2 3">
    <name type="scientific">Panicum virgatum</name>
    <name type="common">Blackwell switchgrass</name>
    <dbReference type="NCBI Taxonomy" id="38727"/>
    <lineage>
        <taxon>Eukaryota</taxon>
        <taxon>Viridiplantae</taxon>
        <taxon>Streptophyta</taxon>
        <taxon>Embryophyta</taxon>
        <taxon>Tracheophyta</taxon>
        <taxon>Spermatophyta</taxon>
        <taxon>Magnoliopsida</taxon>
        <taxon>Liliopsida</taxon>
        <taxon>Poales</taxon>
        <taxon>Poaceae</taxon>
        <taxon>PACMAD clade</taxon>
        <taxon>Panicoideae</taxon>
        <taxon>Panicodae</taxon>
        <taxon>Paniceae</taxon>
        <taxon>Panicinae</taxon>
        <taxon>Panicum</taxon>
        <taxon>Panicum sect. Hiantes</taxon>
    </lineage>
</organism>
<name>A0A8T0XHZ4_PANVG</name>